<dbReference type="RefSeq" id="WP_101252350.1">
    <property type="nucleotide sequence ID" value="NZ_PIUM01000026.1"/>
</dbReference>
<feature type="transmembrane region" description="Helical" evidence="1">
    <location>
        <begin position="98"/>
        <end position="122"/>
    </location>
</feature>
<feature type="transmembrane region" description="Helical" evidence="1">
    <location>
        <begin position="35"/>
        <end position="55"/>
    </location>
</feature>
<dbReference type="Pfam" id="PF10688">
    <property type="entry name" value="Imp-YgjV"/>
    <property type="match status" value="1"/>
</dbReference>
<reference evidence="3" key="1">
    <citation type="submission" date="2017-12" db="EMBL/GenBank/DDBJ databases">
        <title>Draft genome sequence of Telmatospirillum siberiense 26-4b1T, an acidotolerant peatland alphaproteobacterium potentially involved in sulfur cycling.</title>
        <authorList>
            <person name="Hausmann B."/>
            <person name="Pjevac P."/>
            <person name="Schreck K."/>
            <person name="Herbold C.W."/>
            <person name="Daims H."/>
            <person name="Wagner M."/>
            <person name="Pester M."/>
            <person name="Loy A."/>
        </authorList>
    </citation>
    <scope>NUCLEOTIDE SEQUENCE [LARGE SCALE GENOMIC DNA]</scope>
    <source>
        <strain evidence="3">26-4b1</strain>
    </source>
</reference>
<organism evidence="2 3">
    <name type="scientific">Telmatospirillum siberiense</name>
    <dbReference type="NCBI Taxonomy" id="382514"/>
    <lineage>
        <taxon>Bacteria</taxon>
        <taxon>Pseudomonadati</taxon>
        <taxon>Pseudomonadota</taxon>
        <taxon>Alphaproteobacteria</taxon>
        <taxon>Rhodospirillales</taxon>
        <taxon>Rhodospirillaceae</taxon>
        <taxon>Telmatospirillum</taxon>
    </lineage>
</organism>
<protein>
    <submittedName>
        <fullName evidence="2">YgjV family protein</fullName>
    </submittedName>
</protein>
<keyword evidence="3" id="KW-1185">Reference proteome</keyword>
<evidence type="ECO:0000313" key="3">
    <source>
        <dbReference type="Proteomes" id="UP000233293"/>
    </source>
</evidence>
<keyword evidence="1" id="KW-0472">Membrane</keyword>
<dbReference type="OrthoDB" id="7356190at2"/>
<dbReference type="AlphaFoldDB" id="A0A2N3PR47"/>
<proteinExistence type="predicted"/>
<keyword evidence="1" id="KW-1133">Transmembrane helix</keyword>
<evidence type="ECO:0000313" key="2">
    <source>
        <dbReference type="EMBL" id="PKU22877.1"/>
    </source>
</evidence>
<sequence>MNFFSPAQCVGYAAFVVGILAFLQKSDRRLKFLNASECLVYAVHFVLLGNLPASASSLVSGLRSLLALRTRSPKVALLMLAIGIALGAHLATDIFGWFPIIASCIATVAVFFLHGVSMRLFLLSSTLLWLVNNVISGSIGGTLLEATIAVVNVSTILRMKKEARAARAPAEAGGSGVI</sequence>
<comment type="caution">
    <text evidence="2">The sequence shown here is derived from an EMBL/GenBank/DDBJ whole genome shotgun (WGS) entry which is preliminary data.</text>
</comment>
<evidence type="ECO:0000256" key="1">
    <source>
        <dbReference type="SAM" id="Phobius"/>
    </source>
</evidence>
<dbReference type="Proteomes" id="UP000233293">
    <property type="component" value="Unassembled WGS sequence"/>
</dbReference>
<dbReference type="InterPro" id="IPR019629">
    <property type="entry name" value="Uncharacterised_HI1736/YgjV"/>
</dbReference>
<feature type="transmembrane region" description="Helical" evidence="1">
    <location>
        <begin position="134"/>
        <end position="157"/>
    </location>
</feature>
<feature type="transmembrane region" description="Helical" evidence="1">
    <location>
        <begin position="75"/>
        <end position="91"/>
    </location>
</feature>
<keyword evidence="1" id="KW-0812">Transmembrane</keyword>
<dbReference type="EMBL" id="PIUM01000026">
    <property type="protein sequence ID" value="PKU22877.1"/>
    <property type="molecule type" value="Genomic_DNA"/>
</dbReference>
<accession>A0A2N3PR47</accession>
<feature type="transmembrane region" description="Helical" evidence="1">
    <location>
        <begin position="6"/>
        <end position="23"/>
    </location>
</feature>
<dbReference type="PIRSF" id="PIRSF011443">
    <property type="entry name" value="YgjV"/>
    <property type="match status" value="1"/>
</dbReference>
<name>A0A2N3PR47_9PROT</name>
<gene>
    <name evidence="2" type="ORF">CWS72_19700</name>
</gene>
<dbReference type="InterPro" id="IPR026267">
    <property type="entry name" value="YgjV"/>
</dbReference>